<feature type="region of interest" description="Disordered" evidence="1">
    <location>
        <begin position="1"/>
        <end position="20"/>
    </location>
</feature>
<name>A0A5Q2FB32_9ACTN</name>
<proteinExistence type="predicted"/>
<sequence length="366" mass="38652">MAGRRRGAGAPLRDRPLGPGGALVLRHRRRRPVGAVASGWALLLAKVHVHGQPAPGPIDPAPDSVEEPPRAAVIYNPTKVLDVPTFVRHVDFELTGRGWRRAIWLPTTEDDPGVEMTAIAVRKEVDLVIGAGGDGTVRVIAAGLAGSGIPLAIVPAGTGNLLARNMGIPLDEVRALETAFEGVDRTIDLIKVSADGGEPDHFCVMAGIGIDAAIVGEADKDLKRALGNTAYLVSAAQHADHAALDTRVWVDGVPVLRTRAHVALIGNVGLLQGGIQLMPEARPDDGKLDLLVASPRSLRDWVSVFTRVLTRGNRTDERLTRLSGGSVEIVVDQPDSYELDGDPQGTCTRLTAEVVPAALVLRVPAP</sequence>
<dbReference type="Gene3D" id="2.60.200.40">
    <property type="match status" value="1"/>
</dbReference>
<dbReference type="InterPro" id="IPR016064">
    <property type="entry name" value="NAD/diacylglycerol_kinase_sf"/>
</dbReference>
<dbReference type="Proteomes" id="UP000386847">
    <property type="component" value="Chromosome"/>
</dbReference>
<dbReference type="GO" id="GO:0019242">
    <property type="term" value="P:methylglyoxal biosynthetic process"/>
    <property type="evidence" value="ECO:0007669"/>
    <property type="project" value="InterPro"/>
</dbReference>
<dbReference type="Pfam" id="PF00781">
    <property type="entry name" value="DAGK_cat"/>
    <property type="match status" value="1"/>
</dbReference>
<evidence type="ECO:0000313" key="4">
    <source>
        <dbReference type="Proteomes" id="UP000386847"/>
    </source>
</evidence>
<dbReference type="KEGG" id="rain:Rai3103_03765"/>
<reference evidence="3 4" key="1">
    <citation type="submission" date="2019-10" db="EMBL/GenBank/DDBJ databases">
        <title>Genomic analysis of Raineyella sp. CBA3103.</title>
        <authorList>
            <person name="Roh S.W."/>
        </authorList>
    </citation>
    <scope>NUCLEOTIDE SEQUENCE [LARGE SCALE GENOMIC DNA]</scope>
    <source>
        <strain evidence="3 4">CBA3103</strain>
    </source>
</reference>
<dbReference type="Gene3D" id="3.40.50.10330">
    <property type="entry name" value="Probable inorganic polyphosphate/atp-NAD kinase, domain 1"/>
    <property type="match status" value="1"/>
</dbReference>
<dbReference type="GO" id="GO:0008929">
    <property type="term" value="F:methylglyoxal synthase activity"/>
    <property type="evidence" value="ECO:0007669"/>
    <property type="project" value="InterPro"/>
</dbReference>
<dbReference type="PANTHER" id="PTHR30492">
    <property type="entry name" value="METHYLGLYOXAL SYNTHASE"/>
    <property type="match status" value="1"/>
</dbReference>
<dbReference type="InterPro" id="IPR004363">
    <property type="entry name" value="Methylgl_synth"/>
</dbReference>
<dbReference type="InterPro" id="IPR001206">
    <property type="entry name" value="Diacylglycerol_kinase_cat_dom"/>
</dbReference>
<feature type="domain" description="DAGKc" evidence="2">
    <location>
        <begin position="66"/>
        <end position="196"/>
    </location>
</feature>
<keyword evidence="3" id="KW-0418">Kinase</keyword>
<organism evidence="3 4">
    <name type="scientific">Raineyella fluvialis</name>
    <dbReference type="NCBI Taxonomy" id="2662261"/>
    <lineage>
        <taxon>Bacteria</taxon>
        <taxon>Bacillati</taxon>
        <taxon>Actinomycetota</taxon>
        <taxon>Actinomycetes</taxon>
        <taxon>Propionibacteriales</taxon>
        <taxon>Propionibacteriaceae</taxon>
        <taxon>Raineyella</taxon>
    </lineage>
</organism>
<gene>
    <name evidence="3" type="ORF">Rai3103_03765</name>
</gene>
<keyword evidence="3" id="KW-0808">Transferase</keyword>
<dbReference type="InterPro" id="IPR045540">
    <property type="entry name" value="YegS/DAGK_C"/>
</dbReference>
<dbReference type="PANTHER" id="PTHR30492:SF0">
    <property type="entry name" value="METHYLGLYOXAL SYNTHASE"/>
    <property type="match status" value="1"/>
</dbReference>
<evidence type="ECO:0000256" key="1">
    <source>
        <dbReference type="SAM" id="MobiDB-lite"/>
    </source>
</evidence>
<dbReference type="GO" id="GO:0005829">
    <property type="term" value="C:cytosol"/>
    <property type="evidence" value="ECO:0007669"/>
    <property type="project" value="TreeGrafter"/>
</dbReference>
<dbReference type="Pfam" id="PF19279">
    <property type="entry name" value="YegS_C"/>
    <property type="match status" value="1"/>
</dbReference>
<evidence type="ECO:0000313" key="3">
    <source>
        <dbReference type="EMBL" id="QGF22927.1"/>
    </source>
</evidence>
<evidence type="ECO:0000259" key="2">
    <source>
        <dbReference type="PROSITE" id="PS50146"/>
    </source>
</evidence>
<dbReference type="GO" id="GO:0016301">
    <property type="term" value="F:kinase activity"/>
    <property type="evidence" value="ECO:0007669"/>
    <property type="project" value="UniProtKB-KW"/>
</dbReference>
<dbReference type="EMBL" id="CP045725">
    <property type="protein sequence ID" value="QGF22927.1"/>
    <property type="molecule type" value="Genomic_DNA"/>
</dbReference>
<accession>A0A5Q2FB32</accession>
<dbReference type="AlphaFoldDB" id="A0A5Q2FB32"/>
<dbReference type="InterPro" id="IPR017438">
    <property type="entry name" value="ATP-NAD_kinase_N"/>
</dbReference>
<dbReference type="SMART" id="SM00046">
    <property type="entry name" value="DAGKc"/>
    <property type="match status" value="1"/>
</dbReference>
<dbReference type="PROSITE" id="PS50146">
    <property type="entry name" value="DAGK"/>
    <property type="match status" value="1"/>
</dbReference>
<keyword evidence="4" id="KW-1185">Reference proteome</keyword>
<protein>
    <submittedName>
        <fullName evidence="3">Diacylglycerol kinase</fullName>
    </submittedName>
</protein>
<dbReference type="SUPFAM" id="SSF111331">
    <property type="entry name" value="NAD kinase/diacylglycerol kinase-like"/>
    <property type="match status" value="1"/>
</dbReference>